<dbReference type="AlphaFoldDB" id="A0AAW8YK21"/>
<comment type="caution">
    <text evidence="5">The sequence shown here is derived from an EMBL/GenBank/DDBJ whole genome shotgun (WGS) entry which is preliminary data.</text>
</comment>
<dbReference type="Gene3D" id="2.60.40.10">
    <property type="entry name" value="Immunoglobulins"/>
    <property type="match status" value="2"/>
</dbReference>
<dbReference type="InterPro" id="IPR041498">
    <property type="entry name" value="Big_6"/>
</dbReference>
<dbReference type="EMBL" id="JAWJAX010000001">
    <property type="protein sequence ID" value="MDV2910495.1"/>
    <property type="molecule type" value="Genomic_DNA"/>
</dbReference>
<organism evidence="5 6">
    <name type="scientific">Pediococcus acidilactici</name>
    <dbReference type="NCBI Taxonomy" id="1254"/>
    <lineage>
        <taxon>Bacteria</taxon>
        <taxon>Bacillati</taxon>
        <taxon>Bacillota</taxon>
        <taxon>Bacilli</taxon>
        <taxon>Lactobacillales</taxon>
        <taxon>Lactobacillaceae</taxon>
        <taxon>Pediococcus</taxon>
        <taxon>Pediococcus acidilactici group</taxon>
    </lineage>
</organism>
<feature type="domain" description="Bacterial Ig" evidence="4">
    <location>
        <begin position="413"/>
        <end position="492"/>
    </location>
</feature>
<feature type="compositionally biased region" description="Polar residues" evidence="1">
    <location>
        <begin position="327"/>
        <end position="337"/>
    </location>
</feature>
<dbReference type="Pfam" id="PF20622">
    <property type="entry name" value="Big_15"/>
    <property type="match status" value="1"/>
</dbReference>
<feature type="domain" description="Bacterial Ig" evidence="3">
    <location>
        <begin position="321"/>
        <end position="400"/>
    </location>
</feature>
<evidence type="ECO:0000259" key="4">
    <source>
        <dbReference type="Pfam" id="PF20622"/>
    </source>
</evidence>
<evidence type="ECO:0000256" key="2">
    <source>
        <dbReference type="SAM" id="SignalP"/>
    </source>
</evidence>
<feature type="signal peptide" evidence="2">
    <location>
        <begin position="1"/>
        <end position="27"/>
    </location>
</feature>
<protein>
    <submittedName>
        <fullName evidence="5">Ig-like domain-containing protein</fullName>
    </submittedName>
</protein>
<evidence type="ECO:0000256" key="1">
    <source>
        <dbReference type="SAM" id="MobiDB-lite"/>
    </source>
</evidence>
<name>A0AAW8YK21_PEDAC</name>
<reference evidence="5" key="1">
    <citation type="journal article" date="2023" name="PeerJ">
        <title>Selection and evaluation of lactic acid bacteria from chicken feces in Thailand as potential probiotics.</title>
        <authorList>
            <person name="Khurajog B."/>
            <person name="Disastra Y."/>
            <person name="Lawwyne L.D."/>
            <person name="Sirichokchatchawan W."/>
            <person name="Niyomtham W."/>
            <person name="Yindee J."/>
            <person name="Hampson D.J."/>
            <person name="Prapasarakul N."/>
        </authorList>
    </citation>
    <scope>NUCLEOTIDE SEQUENCE</scope>
    <source>
        <strain evidence="5">BF14</strain>
    </source>
</reference>
<feature type="region of interest" description="Disordered" evidence="1">
    <location>
        <begin position="317"/>
        <end position="338"/>
    </location>
</feature>
<feature type="chain" id="PRO_5043477195" evidence="2">
    <location>
        <begin position="28"/>
        <end position="493"/>
    </location>
</feature>
<dbReference type="Pfam" id="PF17936">
    <property type="entry name" value="Big_6"/>
    <property type="match status" value="2"/>
</dbReference>
<dbReference type="InterPro" id="IPR046746">
    <property type="entry name" value="Big_15"/>
</dbReference>
<gene>
    <name evidence="5" type="ORF">R0H03_01235</name>
</gene>
<keyword evidence="2" id="KW-0732">Signal</keyword>
<feature type="domain" description="Bacterial Ig" evidence="3">
    <location>
        <begin position="238"/>
        <end position="304"/>
    </location>
</feature>
<evidence type="ECO:0000313" key="6">
    <source>
        <dbReference type="Proteomes" id="UP001280415"/>
    </source>
</evidence>
<reference evidence="5" key="2">
    <citation type="submission" date="2023-10" db="EMBL/GenBank/DDBJ databases">
        <authorList>
            <person name="Khurajog B."/>
        </authorList>
    </citation>
    <scope>NUCLEOTIDE SEQUENCE</scope>
    <source>
        <strain evidence="5">BF14</strain>
    </source>
</reference>
<accession>A0AAW8YK21</accession>
<sequence>MKKGLITAGLVTSLVCTSILVEQTAFAASKDNGQATVTKQVNKSAHNDQKAPRDIGIVTKGELNISGTGANGLKLQGNNTVTTGTLDLHYIGKSLGIGIDEQTEIVFSVPKELQEVVNSPNFNNYVTGIFKFNNGSEHTYDPHDIRVEDNGATIRVINPTESWFIGANFDVKLNIDLGQLVTDTGIRIPDAENNSSYYFNAGLIKKGDVIDWDLIGNYNAGYTLPTHQLDPGWTLINEKPTVEDVYDSDEVVTGKGVSGAKVQVKVGDEVIGTGTVDENGIYEVKIPKQSKGVTLTISQNTGVGWSDPITTVVKHKEESIPKPTVNEPVTSSDTQVKGTGYEAGNTIIVTDSNGKELGRGLVQSDKSFSVDIPAQDAYTILHVVETNGTETSPATEVTVHEGESKDGKITGLDKYSISNNDGYIHGTYTGSAAAQVNVVVDGVKGSTVPLVPGNGQFKYYIANLVSTPGQNVTVNLLDASGNVLDSKNLEVVA</sequence>
<dbReference type="Proteomes" id="UP001280415">
    <property type="component" value="Unassembled WGS sequence"/>
</dbReference>
<dbReference type="InterPro" id="IPR013783">
    <property type="entry name" value="Ig-like_fold"/>
</dbReference>
<evidence type="ECO:0000259" key="3">
    <source>
        <dbReference type="Pfam" id="PF17936"/>
    </source>
</evidence>
<dbReference type="RefSeq" id="WP_317051862.1">
    <property type="nucleotide sequence ID" value="NZ_CP140878.1"/>
</dbReference>
<evidence type="ECO:0000313" key="5">
    <source>
        <dbReference type="EMBL" id="MDV2910495.1"/>
    </source>
</evidence>
<proteinExistence type="predicted"/>